<dbReference type="AlphaFoldDB" id="A0A1C5K4Z0"/>
<keyword evidence="5" id="KW-1185">Reference proteome</keyword>
<dbReference type="RefSeq" id="WP_089015561.1">
    <property type="nucleotide sequence ID" value="NZ_LT607754.1"/>
</dbReference>
<proteinExistence type="predicted"/>
<dbReference type="InterPro" id="IPR012495">
    <property type="entry name" value="TadE-like_dom"/>
</dbReference>
<protein>
    <submittedName>
        <fullName evidence="4">TadE-like protein</fullName>
    </submittedName>
</protein>
<evidence type="ECO:0000256" key="1">
    <source>
        <dbReference type="SAM" id="MobiDB-lite"/>
    </source>
</evidence>
<dbReference type="Proteomes" id="UP000198221">
    <property type="component" value="Chromosome I"/>
</dbReference>
<dbReference type="OrthoDB" id="3387995at2"/>
<reference evidence="5" key="1">
    <citation type="submission" date="2016-06" db="EMBL/GenBank/DDBJ databases">
        <authorList>
            <person name="Varghese N."/>
            <person name="Submissions Spin"/>
        </authorList>
    </citation>
    <scope>NUCLEOTIDE SEQUENCE [LARGE SCALE GENOMIC DNA]</scope>
    <source>
        <strain evidence="5">DSM 43819</strain>
    </source>
</reference>
<gene>
    <name evidence="4" type="ORF">GA0070613_6385</name>
</gene>
<feature type="domain" description="TadE-like" evidence="3">
    <location>
        <begin position="16"/>
        <end position="56"/>
    </location>
</feature>
<organism evidence="4 5">
    <name type="scientific">Micromonospora inositola</name>
    <dbReference type="NCBI Taxonomy" id="47865"/>
    <lineage>
        <taxon>Bacteria</taxon>
        <taxon>Bacillati</taxon>
        <taxon>Actinomycetota</taxon>
        <taxon>Actinomycetes</taxon>
        <taxon>Micromonosporales</taxon>
        <taxon>Micromonosporaceae</taxon>
        <taxon>Micromonospora</taxon>
    </lineage>
</organism>
<evidence type="ECO:0000313" key="5">
    <source>
        <dbReference type="Proteomes" id="UP000198221"/>
    </source>
</evidence>
<evidence type="ECO:0000313" key="4">
    <source>
        <dbReference type="EMBL" id="SCG77843.1"/>
    </source>
</evidence>
<feature type="transmembrane region" description="Helical" evidence="2">
    <location>
        <begin position="21"/>
        <end position="45"/>
    </location>
</feature>
<dbReference type="EMBL" id="LT607754">
    <property type="protein sequence ID" value="SCG77843.1"/>
    <property type="molecule type" value="Genomic_DNA"/>
</dbReference>
<keyword evidence="2" id="KW-0812">Transmembrane</keyword>
<evidence type="ECO:0000259" key="3">
    <source>
        <dbReference type="Pfam" id="PF07811"/>
    </source>
</evidence>
<feature type="compositionally biased region" description="Basic and acidic residues" evidence="1">
    <location>
        <begin position="139"/>
        <end position="149"/>
    </location>
</feature>
<feature type="region of interest" description="Disordered" evidence="1">
    <location>
        <begin position="125"/>
        <end position="149"/>
    </location>
</feature>
<name>A0A1C5K4Z0_9ACTN</name>
<evidence type="ECO:0000256" key="2">
    <source>
        <dbReference type="SAM" id="Phobius"/>
    </source>
</evidence>
<accession>A0A1C5K4Z0</accession>
<keyword evidence="2" id="KW-0472">Membrane</keyword>
<dbReference type="Pfam" id="PF07811">
    <property type="entry name" value="TadE"/>
    <property type="match status" value="1"/>
</dbReference>
<sequence length="149" mass="16262">MTTVRRTRRRLGGDRGSVTTEVVLYAPLLMLLVLLGVQFATWGLAHLAVQHAANHAVQTTRVYQGTTTAGQADANTVLTQLAGSLVNDRQVSVTRTQERTTVRISGTAPRVVPFLRLRVATTAAAPTERFRPQAMPRQEQTETAKEGRA</sequence>
<keyword evidence="2" id="KW-1133">Transmembrane helix</keyword>